<evidence type="ECO:0000313" key="3">
    <source>
        <dbReference type="Proteomes" id="UP000267341"/>
    </source>
</evidence>
<evidence type="ECO:0000256" key="1">
    <source>
        <dbReference type="SAM" id="SignalP"/>
    </source>
</evidence>
<sequence>MLSFRIQAVLGGLLFISAGQAFSAAQNFPVKTVSMPAWNIITDTLMKMTPLIEGRRDDGVMSLVCDLARGNKSQRDIDDMLQKKNIDMQALAKAPDAMRLLVNHDIAAQQTACSVYLMTSLFVPVDNSVYMQEDTSATKKGEAGKETAKTDKAKAGANVKSSVAKVFNQPRFEADVRAQIAIAQATAQLYAIVAGNLERSKGESWGFYQASTTQMISDYAPDFLKTVTAFYQNGAPGSLAIRQLTAKGYDVFDANNHQLQRDQNEFLFRSRNVDWLGNSSIMGKPYYVALKIINVEENSKGAPQHSKKR</sequence>
<dbReference type="RefSeq" id="WP_120816363.1">
    <property type="nucleotide sequence ID" value="NZ_RBIZ01000003.1"/>
</dbReference>
<organism evidence="2 3">
    <name type="scientific">Yokenella regensburgei</name>
    <dbReference type="NCBI Taxonomy" id="158877"/>
    <lineage>
        <taxon>Bacteria</taxon>
        <taxon>Pseudomonadati</taxon>
        <taxon>Pseudomonadota</taxon>
        <taxon>Gammaproteobacteria</taxon>
        <taxon>Enterobacterales</taxon>
        <taxon>Enterobacteriaceae</taxon>
        <taxon>Yokenella</taxon>
    </lineage>
</organism>
<name>A0ABX9S346_9ENTR</name>
<feature type="chain" id="PRO_5047349616" evidence="1">
    <location>
        <begin position="24"/>
        <end position="309"/>
    </location>
</feature>
<comment type="caution">
    <text evidence="2">The sequence shown here is derived from an EMBL/GenBank/DDBJ whole genome shotgun (WGS) entry which is preliminary data.</text>
</comment>
<evidence type="ECO:0000313" key="2">
    <source>
        <dbReference type="EMBL" id="RKR64686.1"/>
    </source>
</evidence>
<dbReference type="EMBL" id="RBIZ01000003">
    <property type="protein sequence ID" value="RKR64686.1"/>
    <property type="molecule type" value="Genomic_DNA"/>
</dbReference>
<feature type="signal peptide" evidence="1">
    <location>
        <begin position="1"/>
        <end position="23"/>
    </location>
</feature>
<keyword evidence="1" id="KW-0732">Signal</keyword>
<accession>A0ABX9S346</accession>
<proteinExistence type="predicted"/>
<protein>
    <submittedName>
        <fullName evidence="2">Uncharacterized protein</fullName>
    </submittedName>
</protein>
<dbReference type="GeneID" id="66903435"/>
<gene>
    <name evidence="2" type="ORF">C7387_1388</name>
</gene>
<keyword evidence="3" id="KW-1185">Reference proteome</keyword>
<dbReference type="Proteomes" id="UP000267341">
    <property type="component" value="Unassembled WGS sequence"/>
</dbReference>
<reference evidence="2 3" key="1">
    <citation type="submission" date="2018-10" db="EMBL/GenBank/DDBJ databases">
        <title>Genomic Encyclopedia of Type Strains, Phase IV (KMG-IV): sequencing the most valuable type-strain genomes for metagenomic binning, comparative biology and taxonomic classification.</title>
        <authorList>
            <person name="Goeker M."/>
        </authorList>
    </citation>
    <scope>NUCLEOTIDE SEQUENCE [LARGE SCALE GENOMIC DNA]</scope>
    <source>
        <strain evidence="2 3">DSM 5079</strain>
    </source>
</reference>